<protein>
    <submittedName>
        <fullName evidence="6">Ribosomal protein L5</fullName>
    </submittedName>
</protein>
<evidence type="ECO:0000259" key="5">
    <source>
        <dbReference type="Pfam" id="PF00673"/>
    </source>
</evidence>
<evidence type="ECO:0000256" key="2">
    <source>
        <dbReference type="ARBA" id="ARBA00022980"/>
    </source>
</evidence>
<evidence type="ECO:0000313" key="6">
    <source>
        <dbReference type="EMBL" id="AOT98943.1"/>
    </source>
</evidence>
<dbReference type="Pfam" id="PF00673">
    <property type="entry name" value="Ribosomal_L5_C"/>
    <property type="match status" value="1"/>
</dbReference>
<dbReference type="InterPro" id="IPR031309">
    <property type="entry name" value="Ribosomal_uL5_C"/>
</dbReference>
<dbReference type="InterPro" id="IPR002132">
    <property type="entry name" value="Ribosomal_uL5"/>
</dbReference>
<reference evidence="6" key="1">
    <citation type="journal article" date="2016" name="J. Eukaryot. Microbiol.">
        <title>Mitochondrial Genome of Prasinophyte Alga Pyramimonas parkeae.</title>
        <authorList>
            <person name="Hrda S."/>
            <person name="Hroudova M."/>
            <person name="Vlcek C."/>
            <person name="Hampl V."/>
        </authorList>
    </citation>
    <scope>NUCLEOTIDE SEQUENCE</scope>
    <source>
        <strain evidence="6">SCCAP K-0007</strain>
    </source>
</reference>
<dbReference type="PIRSF" id="PIRSF002161">
    <property type="entry name" value="Ribosomal_L5"/>
    <property type="match status" value="1"/>
</dbReference>
<dbReference type="InterPro" id="IPR022803">
    <property type="entry name" value="Ribosomal_uL5_dom_sf"/>
</dbReference>
<dbReference type="EMBL" id="KX756655">
    <property type="protein sequence ID" value="AOT98943.1"/>
    <property type="molecule type" value="Genomic_DNA"/>
</dbReference>
<evidence type="ECO:0000256" key="3">
    <source>
        <dbReference type="ARBA" id="ARBA00023274"/>
    </source>
</evidence>
<dbReference type="GO" id="GO:1990904">
    <property type="term" value="C:ribonucleoprotein complex"/>
    <property type="evidence" value="ECO:0007669"/>
    <property type="project" value="UniProtKB-KW"/>
</dbReference>
<evidence type="ECO:0000256" key="4">
    <source>
        <dbReference type="RuleBase" id="RU003930"/>
    </source>
</evidence>
<dbReference type="GO" id="GO:0006412">
    <property type="term" value="P:translation"/>
    <property type="evidence" value="ECO:0007669"/>
    <property type="project" value="InterPro"/>
</dbReference>
<dbReference type="SUPFAM" id="SSF55282">
    <property type="entry name" value="RL5-like"/>
    <property type="match status" value="1"/>
</dbReference>
<keyword evidence="6" id="KW-0496">Mitochondrion</keyword>
<geneLocation type="mitochondrion" evidence="6"/>
<keyword evidence="2 4" id="KW-0689">Ribosomal protein</keyword>
<sequence>MNFLQYNHENLLSEDLLLKQNLEFSKDIPNFHRLEINHSSGKFNLEEKTYLAVSTALQLFSGQSTKIDRAKKACANFKVLNQDILGSHTSLNRKQILNMLTQLYLYVFPRISDFMGLPEKQVSSRGFSLSLKNLFILPELEDNSQFFENISGFTLNVQTKTKSVQEVILLLSGFHIPIYKIKKSQNR</sequence>
<dbReference type="RefSeq" id="YP_009310476.1">
    <property type="nucleotide sequence ID" value="NC_031504.1"/>
</dbReference>
<dbReference type="GO" id="GO:0003735">
    <property type="term" value="F:structural constituent of ribosome"/>
    <property type="evidence" value="ECO:0007669"/>
    <property type="project" value="InterPro"/>
</dbReference>
<dbReference type="GO" id="GO:0005840">
    <property type="term" value="C:ribosome"/>
    <property type="evidence" value="ECO:0007669"/>
    <property type="project" value="UniProtKB-KW"/>
</dbReference>
<name>A0A1D8I1T4_9CHLO</name>
<organism evidence="6">
    <name type="scientific">Pyramimonas parkeae</name>
    <dbReference type="NCBI Taxonomy" id="36894"/>
    <lineage>
        <taxon>Eukaryota</taxon>
        <taxon>Viridiplantae</taxon>
        <taxon>Chlorophyta</taxon>
        <taxon>Pyramimonadophyceae</taxon>
        <taxon>Pyramimonadales</taxon>
        <taxon>Pyramimonadaceae</taxon>
        <taxon>Pyramimonas</taxon>
        <taxon>Pyramimonas subgen. Trichocystis</taxon>
    </lineage>
</organism>
<evidence type="ECO:0000256" key="1">
    <source>
        <dbReference type="ARBA" id="ARBA00008553"/>
    </source>
</evidence>
<comment type="similarity">
    <text evidence="1 4">Belongs to the universal ribosomal protein uL5 family.</text>
</comment>
<keyword evidence="3 4" id="KW-0687">Ribonucleoprotein</keyword>
<dbReference type="GeneID" id="29997472"/>
<accession>A0A1D8I1T4</accession>
<gene>
    <name evidence="6" type="primary">rpl5</name>
</gene>
<dbReference type="Gene3D" id="3.30.1440.10">
    <property type="match status" value="1"/>
</dbReference>
<feature type="domain" description="Large ribosomal subunit protein uL5 C-terminal" evidence="5">
    <location>
        <begin position="86"/>
        <end position="177"/>
    </location>
</feature>
<dbReference type="AlphaFoldDB" id="A0A1D8I1T4"/>
<proteinExistence type="inferred from homology"/>